<evidence type="ECO:0000313" key="10">
    <source>
        <dbReference type="Proteomes" id="UP001589619"/>
    </source>
</evidence>
<feature type="transmembrane region" description="Helical" evidence="8">
    <location>
        <begin position="402"/>
        <end position="426"/>
    </location>
</feature>
<feature type="transmembrane region" description="Helical" evidence="8">
    <location>
        <begin position="146"/>
        <end position="166"/>
    </location>
</feature>
<feature type="transmembrane region" description="Helical" evidence="8">
    <location>
        <begin position="12"/>
        <end position="31"/>
    </location>
</feature>
<dbReference type="EMBL" id="JBHMAG010000014">
    <property type="protein sequence ID" value="MFB9754267.1"/>
    <property type="molecule type" value="Genomic_DNA"/>
</dbReference>
<feature type="transmembrane region" description="Helical" evidence="8">
    <location>
        <begin position="218"/>
        <end position="248"/>
    </location>
</feature>
<keyword evidence="3" id="KW-0813">Transport</keyword>
<evidence type="ECO:0000256" key="5">
    <source>
        <dbReference type="ARBA" id="ARBA00022692"/>
    </source>
</evidence>
<name>A0ABV5W1H9_9BACL</name>
<evidence type="ECO:0000256" key="4">
    <source>
        <dbReference type="ARBA" id="ARBA00022544"/>
    </source>
</evidence>
<evidence type="ECO:0000256" key="3">
    <source>
        <dbReference type="ARBA" id="ARBA00022448"/>
    </source>
</evidence>
<dbReference type="Proteomes" id="UP001589619">
    <property type="component" value="Unassembled WGS sequence"/>
</dbReference>
<dbReference type="Pfam" id="PF03845">
    <property type="entry name" value="Spore_permease"/>
    <property type="match status" value="1"/>
</dbReference>
<comment type="similarity">
    <text evidence="2">Belongs to the amino acid-polyamine-organocation (APC) superfamily. Spore germination protein (SGP) (TC 2.A.3.9) family.</text>
</comment>
<feature type="transmembrane region" description="Helical" evidence="8">
    <location>
        <begin position="118"/>
        <end position="134"/>
    </location>
</feature>
<feature type="transmembrane region" description="Helical" evidence="8">
    <location>
        <begin position="377"/>
        <end position="396"/>
    </location>
</feature>
<accession>A0ABV5W1H9</accession>
<evidence type="ECO:0000256" key="7">
    <source>
        <dbReference type="ARBA" id="ARBA00023136"/>
    </source>
</evidence>
<evidence type="ECO:0000256" key="1">
    <source>
        <dbReference type="ARBA" id="ARBA00004141"/>
    </source>
</evidence>
<dbReference type="InterPro" id="IPR004761">
    <property type="entry name" value="Spore_GerAB"/>
</dbReference>
<keyword evidence="6 8" id="KW-1133">Transmembrane helix</keyword>
<dbReference type="PANTHER" id="PTHR34975">
    <property type="entry name" value="SPORE GERMINATION PROTEIN A2"/>
    <property type="match status" value="1"/>
</dbReference>
<keyword evidence="5 8" id="KW-0812">Transmembrane</keyword>
<feature type="transmembrane region" description="Helical" evidence="8">
    <location>
        <begin position="268"/>
        <end position="293"/>
    </location>
</feature>
<gene>
    <name evidence="9" type="ORF">ACFFNY_22075</name>
</gene>
<protein>
    <submittedName>
        <fullName evidence="9">Endospore germination permease</fullName>
    </submittedName>
</protein>
<keyword evidence="4" id="KW-0309">Germination</keyword>
<feature type="transmembrane region" description="Helical" evidence="8">
    <location>
        <begin position="305"/>
        <end position="324"/>
    </location>
</feature>
<comment type="subcellular location">
    <subcellularLocation>
        <location evidence="1">Membrane</location>
        <topology evidence="1">Multi-pass membrane protein</topology>
    </subcellularLocation>
</comment>
<organism evidence="9 10">
    <name type="scientific">Paenibacillus hodogayensis</name>
    <dbReference type="NCBI Taxonomy" id="279208"/>
    <lineage>
        <taxon>Bacteria</taxon>
        <taxon>Bacillati</taxon>
        <taxon>Bacillota</taxon>
        <taxon>Bacilli</taxon>
        <taxon>Bacillales</taxon>
        <taxon>Paenibacillaceae</taxon>
        <taxon>Paenibacillus</taxon>
    </lineage>
</organism>
<evidence type="ECO:0000256" key="2">
    <source>
        <dbReference type="ARBA" id="ARBA00007998"/>
    </source>
</evidence>
<dbReference type="NCBIfam" id="TIGR00912">
    <property type="entry name" value="2A0309"/>
    <property type="match status" value="1"/>
</dbReference>
<evidence type="ECO:0000256" key="6">
    <source>
        <dbReference type="ARBA" id="ARBA00022989"/>
    </source>
</evidence>
<dbReference type="RefSeq" id="WP_344913933.1">
    <property type="nucleotide sequence ID" value="NZ_BAAAYO010000013.1"/>
</dbReference>
<keyword evidence="7 8" id="KW-0472">Membrane</keyword>
<dbReference type="PANTHER" id="PTHR34975:SF2">
    <property type="entry name" value="SPORE GERMINATION PROTEIN A2"/>
    <property type="match status" value="1"/>
</dbReference>
<reference evidence="9 10" key="1">
    <citation type="submission" date="2024-09" db="EMBL/GenBank/DDBJ databases">
        <authorList>
            <person name="Sun Q."/>
            <person name="Mori K."/>
        </authorList>
    </citation>
    <scope>NUCLEOTIDE SEQUENCE [LARGE SCALE GENOMIC DNA]</scope>
    <source>
        <strain evidence="9 10">JCM 12520</strain>
    </source>
</reference>
<sequence>MPKERISGYQLVMLSSVLYIAGMMCSMFKTLAEVSMQDAWLNFFLAMLYAWLIAYLLYLLARAYPGKNMFEICEFACGKWLGRFINVIVLLYVMHLLVRDLRIFGDFVGTAVLQRTPTEYIYLAAMIVLIYFATGNVEEFTRSVNLLYPIFFINLLLLPLLLLNEMDMSYIQPILATGAGTVMKGGALSAGWGADIFVFGAFMSYMGNSRQFYVSLKFGIIVSTVVLTILMILCLSVLGPALTCRAIYPVYTLTQQINITDFLDRLDVLLIGFWIPAFLFRMIMLYFCFLAGLSSMLGTGNLRGINVMSGWFALLLTLVSFKSVMEVFRFGNYASFPLALVVQLLFFVPVLIGLFVKSFKKPPRKKRAEGSRRLRMAIWVLLAVAMTALFAGGYSGHLYKGYGIAGGAVYGAALLAIAVVGAIEFWRMNRIVRHPSEP</sequence>
<comment type="caution">
    <text evidence="9">The sequence shown here is derived from an EMBL/GenBank/DDBJ whole genome shotgun (WGS) entry which is preliminary data.</text>
</comment>
<feature type="transmembrane region" description="Helical" evidence="8">
    <location>
        <begin position="336"/>
        <end position="356"/>
    </location>
</feature>
<feature type="transmembrane region" description="Helical" evidence="8">
    <location>
        <begin position="80"/>
        <end position="98"/>
    </location>
</feature>
<evidence type="ECO:0000313" key="9">
    <source>
        <dbReference type="EMBL" id="MFB9754267.1"/>
    </source>
</evidence>
<proteinExistence type="inferred from homology"/>
<keyword evidence="10" id="KW-1185">Reference proteome</keyword>
<feature type="transmembrane region" description="Helical" evidence="8">
    <location>
        <begin position="186"/>
        <end position="206"/>
    </location>
</feature>
<feature type="transmembrane region" description="Helical" evidence="8">
    <location>
        <begin position="43"/>
        <end position="60"/>
    </location>
</feature>
<evidence type="ECO:0000256" key="8">
    <source>
        <dbReference type="SAM" id="Phobius"/>
    </source>
</evidence>